<name>A0ABS6TD93_9ENTE</name>
<organism evidence="1 2">
    <name type="scientific">Enterococcus alishanensis</name>
    <dbReference type="NCBI Taxonomy" id="1303817"/>
    <lineage>
        <taxon>Bacteria</taxon>
        <taxon>Bacillati</taxon>
        <taxon>Bacillota</taxon>
        <taxon>Bacilli</taxon>
        <taxon>Lactobacillales</taxon>
        <taxon>Enterococcaceae</taxon>
        <taxon>Enterococcus</taxon>
    </lineage>
</organism>
<proteinExistence type="predicted"/>
<dbReference type="EMBL" id="JAHUZB010000003">
    <property type="protein sequence ID" value="MBV7390851.1"/>
    <property type="molecule type" value="Genomic_DNA"/>
</dbReference>
<comment type="caution">
    <text evidence="1">The sequence shown here is derived from an EMBL/GenBank/DDBJ whole genome shotgun (WGS) entry which is preliminary data.</text>
</comment>
<dbReference type="RefSeq" id="WP_218325901.1">
    <property type="nucleotide sequence ID" value="NZ_JAHUZB010000003.1"/>
</dbReference>
<evidence type="ECO:0000313" key="2">
    <source>
        <dbReference type="Proteomes" id="UP000774130"/>
    </source>
</evidence>
<keyword evidence="2" id="KW-1185">Reference proteome</keyword>
<protein>
    <submittedName>
        <fullName evidence="1">Uncharacterized protein</fullName>
    </submittedName>
</protein>
<sequence>MENTVDIKLWNIDTGVVVNALEDFIEDWKISRNSDLQEYLKSYSPYFQSDDDTREAMELILGYAKELMDGQRDEVDFYENKIWETRDGESVRTTHFHERKISNMLNKILILK</sequence>
<accession>A0ABS6TD93</accession>
<gene>
    <name evidence="1" type="ORF">KUA55_09175</name>
</gene>
<evidence type="ECO:0000313" key="1">
    <source>
        <dbReference type="EMBL" id="MBV7390851.1"/>
    </source>
</evidence>
<reference evidence="1 2" key="1">
    <citation type="submission" date="2021-06" db="EMBL/GenBank/DDBJ databases">
        <title>Enterococcus alishanensis sp. nov., a novel lactic acid bacterium isolated from fresh coffee beans.</title>
        <authorList>
            <person name="Chen Y.-S."/>
        </authorList>
    </citation>
    <scope>NUCLEOTIDE SEQUENCE [LARGE SCALE GENOMIC DNA]</scope>
    <source>
        <strain evidence="1 2">ALS3</strain>
    </source>
</reference>
<dbReference type="Proteomes" id="UP000774130">
    <property type="component" value="Unassembled WGS sequence"/>
</dbReference>